<reference evidence="3 4" key="1">
    <citation type="submission" date="2015-12" db="EMBL/GenBank/DDBJ databases">
        <title>Draft genome sequence of the thermoanaerobe Thermotalea metallivorans, an isolate from the runoff channel of the Great Artesian Basin, Australia.</title>
        <authorList>
            <person name="Patel B.K."/>
        </authorList>
    </citation>
    <scope>NUCLEOTIDE SEQUENCE [LARGE SCALE GENOMIC DNA]</scope>
    <source>
        <strain evidence="3 4">B2-1</strain>
    </source>
</reference>
<proteinExistence type="inferred from homology"/>
<sequence>MAEFNLNCKGLQCPGPIMQVFKTAKEAQPGDIIHVKVTDRGFAKDIQAWCKKTGNEMLELVESETEIYAKILRK</sequence>
<dbReference type="EMBL" id="LOEE01000002">
    <property type="protein sequence ID" value="KXG78998.1"/>
    <property type="molecule type" value="Genomic_DNA"/>
</dbReference>
<dbReference type="Proteomes" id="UP000070456">
    <property type="component" value="Unassembled WGS sequence"/>
</dbReference>
<dbReference type="STRING" id="520762.AN619_00280"/>
<keyword evidence="3" id="KW-0808">Transferase</keyword>
<dbReference type="PANTHER" id="PTHR33279:SF6">
    <property type="entry name" value="SULFUR CARRIER PROTEIN YEDF-RELATED"/>
    <property type="match status" value="1"/>
</dbReference>
<organism evidence="3 4">
    <name type="scientific">Thermotalea metallivorans</name>
    <dbReference type="NCBI Taxonomy" id="520762"/>
    <lineage>
        <taxon>Bacteria</taxon>
        <taxon>Bacillati</taxon>
        <taxon>Bacillota</taxon>
        <taxon>Clostridia</taxon>
        <taxon>Peptostreptococcales</taxon>
        <taxon>Thermotaleaceae</taxon>
        <taxon>Thermotalea</taxon>
    </lineage>
</organism>
<name>A0A140LEM3_9FIRM</name>
<dbReference type="RefSeq" id="WP_068553858.1">
    <property type="nucleotide sequence ID" value="NZ_LOEE01000002.1"/>
</dbReference>
<dbReference type="GO" id="GO:0016740">
    <property type="term" value="F:transferase activity"/>
    <property type="evidence" value="ECO:0007669"/>
    <property type="project" value="UniProtKB-KW"/>
</dbReference>
<dbReference type="Pfam" id="PF01206">
    <property type="entry name" value="TusA"/>
    <property type="match status" value="1"/>
</dbReference>
<comment type="similarity">
    <text evidence="1">Belongs to the sulfur carrier protein TusA family.</text>
</comment>
<dbReference type="InterPro" id="IPR001455">
    <property type="entry name" value="TusA-like"/>
</dbReference>
<dbReference type="PROSITE" id="PS01148">
    <property type="entry name" value="UPF0033"/>
    <property type="match status" value="1"/>
</dbReference>
<accession>A0A140LEM3</accession>
<evidence type="ECO:0000313" key="4">
    <source>
        <dbReference type="Proteomes" id="UP000070456"/>
    </source>
</evidence>
<dbReference type="OrthoDB" id="9800872at2"/>
<dbReference type="EC" id="2.8.1.-" evidence="3"/>
<dbReference type="InterPro" id="IPR036868">
    <property type="entry name" value="TusA-like_sf"/>
</dbReference>
<gene>
    <name evidence="3" type="primary">tusA</name>
    <name evidence="3" type="ORF">AN619_00280</name>
</gene>
<dbReference type="PANTHER" id="PTHR33279">
    <property type="entry name" value="SULFUR CARRIER PROTEIN YEDF-RELATED"/>
    <property type="match status" value="1"/>
</dbReference>
<protein>
    <submittedName>
        <fullName evidence="3">Sulfurtransferase TusA</fullName>
        <ecNumber evidence="3">2.8.1.-</ecNumber>
    </submittedName>
</protein>
<evidence type="ECO:0000256" key="1">
    <source>
        <dbReference type="ARBA" id="ARBA00008984"/>
    </source>
</evidence>
<comment type="caution">
    <text evidence="3">The sequence shown here is derived from an EMBL/GenBank/DDBJ whole genome shotgun (WGS) entry which is preliminary data.</text>
</comment>
<evidence type="ECO:0000259" key="2">
    <source>
        <dbReference type="PROSITE" id="PS01148"/>
    </source>
</evidence>
<evidence type="ECO:0000313" key="3">
    <source>
        <dbReference type="EMBL" id="KXG78998.1"/>
    </source>
</evidence>
<keyword evidence="4" id="KW-1185">Reference proteome</keyword>
<dbReference type="AlphaFoldDB" id="A0A140LEM3"/>
<feature type="domain" description="UPF0033" evidence="2">
    <location>
        <begin position="6"/>
        <end position="30"/>
    </location>
</feature>
<dbReference type="SUPFAM" id="SSF64307">
    <property type="entry name" value="SirA-like"/>
    <property type="match status" value="1"/>
</dbReference>
<dbReference type="Gene3D" id="3.30.110.40">
    <property type="entry name" value="TusA-like domain"/>
    <property type="match status" value="1"/>
</dbReference>